<keyword evidence="3" id="KW-1185">Reference proteome</keyword>
<name>A0ABM7P540_9BACT</name>
<dbReference type="RefSeq" id="WP_229595198.1">
    <property type="nucleotide sequence ID" value="NZ_AP024485.1"/>
</dbReference>
<accession>A0ABM7P540</accession>
<proteinExistence type="predicted"/>
<protein>
    <recommendedName>
        <fullName evidence="4">Lipoprotein</fullName>
    </recommendedName>
</protein>
<dbReference type="Proteomes" id="UP001053296">
    <property type="component" value="Chromosome"/>
</dbReference>
<organism evidence="2 3">
    <name type="scientific">Pseudodesulfovibrio sediminis</name>
    <dbReference type="NCBI Taxonomy" id="2810563"/>
    <lineage>
        <taxon>Bacteria</taxon>
        <taxon>Pseudomonadati</taxon>
        <taxon>Thermodesulfobacteriota</taxon>
        <taxon>Desulfovibrionia</taxon>
        <taxon>Desulfovibrionales</taxon>
        <taxon>Desulfovibrionaceae</taxon>
    </lineage>
</organism>
<keyword evidence="1" id="KW-0732">Signal</keyword>
<gene>
    <name evidence="2" type="ORF">PSDVSF_12490</name>
</gene>
<sequence length="243" mass="26602">MKRLFLVLALTALMFGCAPKIPKEALLLPPESMANRQMQTRQFETGNEEAVLLASNAVLQDLGFNLDETSTELGVVVASKNRDATDGGQVFLLALLGGLGNNPNAVNMADATQLVKASLVVRGLHQGGEAEDTDLSPERIEEVRAKVFTVLYEGLQETFPKDACERIARSMAEDTADILANGLDTLLSVKDTPGSTAVRVTFQRVIFNKLGQINKQEQINDLEVYQEFFEKLSKSLFLEANQI</sequence>
<dbReference type="EMBL" id="AP024485">
    <property type="protein sequence ID" value="BCS88007.1"/>
    <property type="molecule type" value="Genomic_DNA"/>
</dbReference>
<dbReference type="PROSITE" id="PS51257">
    <property type="entry name" value="PROKAR_LIPOPROTEIN"/>
    <property type="match status" value="1"/>
</dbReference>
<evidence type="ECO:0000313" key="2">
    <source>
        <dbReference type="EMBL" id="BCS88007.1"/>
    </source>
</evidence>
<feature type="chain" id="PRO_5047475930" description="Lipoprotein" evidence="1">
    <location>
        <begin position="21"/>
        <end position="243"/>
    </location>
</feature>
<evidence type="ECO:0008006" key="4">
    <source>
        <dbReference type="Google" id="ProtNLM"/>
    </source>
</evidence>
<feature type="signal peptide" evidence="1">
    <location>
        <begin position="1"/>
        <end position="20"/>
    </location>
</feature>
<reference evidence="2" key="1">
    <citation type="journal article" date="2022" name="Arch. Microbiol.">
        <title>Pseudodesulfovibrio sediminis sp. nov., a mesophilic and neutrophilic sulfate-reducing bacterium isolated from sediment of a brackish lake.</title>
        <authorList>
            <person name="Takahashi A."/>
            <person name="Kojima H."/>
            <person name="Watanabe M."/>
            <person name="Fukui M."/>
        </authorList>
    </citation>
    <scope>NUCLEOTIDE SEQUENCE</scope>
    <source>
        <strain evidence="2">SF6</strain>
    </source>
</reference>
<evidence type="ECO:0000256" key="1">
    <source>
        <dbReference type="SAM" id="SignalP"/>
    </source>
</evidence>
<evidence type="ECO:0000313" key="3">
    <source>
        <dbReference type="Proteomes" id="UP001053296"/>
    </source>
</evidence>